<protein>
    <submittedName>
        <fullName evidence="1">Uncharacterized protein</fullName>
    </submittedName>
</protein>
<dbReference type="AlphaFoldDB" id="A0A9X1B4J9"/>
<dbReference type="EMBL" id="NRRY01000017">
    <property type="protein sequence ID" value="MBK1619109.1"/>
    <property type="molecule type" value="Genomic_DNA"/>
</dbReference>
<proteinExistence type="predicted"/>
<keyword evidence="2" id="KW-1185">Reference proteome</keyword>
<evidence type="ECO:0000313" key="2">
    <source>
        <dbReference type="Proteomes" id="UP001138768"/>
    </source>
</evidence>
<organism evidence="1 2">
    <name type="scientific">Lamprobacter modestohalophilus</name>
    <dbReference type="NCBI Taxonomy" id="1064514"/>
    <lineage>
        <taxon>Bacteria</taxon>
        <taxon>Pseudomonadati</taxon>
        <taxon>Pseudomonadota</taxon>
        <taxon>Gammaproteobacteria</taxon>
        <taxon>Chromatiales</taxon>
        <taxon>Chromatiaceae</taxon>
        <taxon>Lamprobacter</taxon>
    </lineage>
</organism>
<evidence type="ECO:0000313" key="1">
    <source>
        <dbReference type="EMBL" id="MBK1619109.1"/>
    </source>
</evidence>
<dbReference type="InterPro" id="IPR043504">
    <property type="entry name" value="Peptidase_S1_PA_chymotrypsin"/>
</dbReference>
<accession>A0A9X1B4J9</accession>
<gene>
    <name evidence="1" type="ORF">CKO42_11825</name>
</gene>
<name>A0A9X1B4J9_9GAMM</name>
<sequence>MQRLAVRPRFAAPERVTGGADLLSAHESIDTVLLRLRGEPPQTAVFADWSARLPETDTPLISVHHPHGQTAKIARGRVIHYWNCADVVYCGANAETDAIHYFGVSYEEGLTSGGSSGAGGFSG</sequence>
<reference evidence="1 2" key="1">
    <citation type="journal article" date="2020" name="Microorganisms">
        <title>Osmotic Adaptation and Compatible Solute Biosynthesis of Phototrophic Bacteria as Revealed from Genome Analyses.</title>
        <authorList>
            <person name="Imhoff J.F."/>
            <person name="Rahn T."/>
            <person name="Kunzel S."/>
            <person name="Keller A."/>
            <person name="Neulinger S.C."/>
        </authorList>
    </citation>
    <scope>NUCLEOTIDE SEQUENCE [LARGE SCALE GENOMIC DNA]</scope>
    <source>
        <strain evidence="1 2">DSM 25653</strain>
    </source>
</reference>
<dbReference type="Gene3D" id="2.40.10.10">
    <property type="entry name" value="Trypsin-like serine proteases"/>
    <property type="match status" value="1"/>
</dbReference>
<dbReference type="Proteomes" id="UP001138768">
    <property type="component" value="Unassembled WGS sequence"/>
</dbReference>
<comment type="caution">
    <text evidence="1">The sequence shown here is derived from an EMBL/GenBank/DDBJ whole genome shotgun (WGS) entry which is preliminary data.</text>
</comment>